<protein>
    <submittedName>
        <fullName evidence="2">Uncharacterized protein</fullName>
    </submittedName>
</protein>
<feature type="region of interest" description="Disordered" evidence="1">
    <location>
        <begin position="36"/>
        <end position="85"/>
    </location>
</feature>
<feature type="non-terminal residue" evidence="2">
    <location>
        <position position="1"/>
    </location>
</feature>
<name>A0A371GC23_MUCPR</name>
<keyword evidence="3" id="KW-1185">Reference proteome</keyword>
<dbReference type="AlphaFoldDB" id="A0A371GC23"/>
<comment type="caution">
    <text evidence="2">The sequence shown here is derived from an EMBL/GenBank/DDBJ whole genome shotgun (WGS) entry which is preliminary data.</text>
</comment>
<organism evidence="2 3">
    <name type="scientific">Mucuna pruriens</name>
    <name type="common">Velvet bean</name>
    <name type="synonym">Dolichos pruriens</name>
    <dbReference type="NCBI Taxonomy" id="157652"/>
    <lineage>
        <taxon>Eukaryota</taxon>
        <taxon>Viridiplantae</taxon>
        <taxon>Streptophyta</taxon>
        <taxon>Embryophyta</taxon>
        <taxon>Tracheophyta</taxon>
        <taxon>Spermatophyta</taxon>
        <taxon>Magnoliopsida</taxon>
        <taxon>eudicotyledons</taxon>
        <taxon>Gunneridae</taxon>
        <taxon>Pentapetalae</taxon>
        <taxon>rosids</taxon>
        <taxon>fabids</taxon>
        <taxon>Fabales</taxon>
        <taxon>Fabaceae</taxon>
        <taxon>Papilionoideae</taxon>
        <taxon>50 kb inversion clade</taxon>
        <taxon>NPAAA clade</taxon>
        <taxon>indigoferoid/millettioid clade</taxon>
        <taxon>Phaseoleae</taxon>
        <taxon>Mucuna</taxon>
    </lineage>
</organism>
<gene>
    <name evidence="2" type="ORF">CR513_30401</name>
</gene>
<accession>A0A371GC23</accession>
<evidence type="ECO:0000256" key="1">
    <source>
        <dbReference type="SAM" id="MobiDB-lite"/>
    </source>
</evidence>
<sequence>MHGYVLSTAFVQARVNAEPVFEYRVFFPSSTRLSRVHLGQEDKSQPRPTPPRLRESSRPGPISSSPLKSNPIRRGPIASSTSAIQRRGHLISSSATTSPPEKLVALGSRSLLEGTDWDFHHTLVDLILSAQATGGEPPPSTMGHKFCVPKCVESDKEPNLSRIWEYKPEIANNPSYKSELMENNNRTLKELVTPDVLYQPWCTQYL</sequence>
<proteinExistence type="predicted"/>
<dbReference type="EMBL" id="QJKJ01006066">
    <property type="protein sequence ID" value="RDX88059.1"/>
    <property type="molecule type" value="Genomic_DNA"/>
</dbReference>
<dbReference type="Proteomes" id="UP000257109">
    <property type="component" value="Unassembled WGS sequence"/>
</dbReference>
<evidence type="ECO:0000313" key="3">
    <source>
        <dbReference type="Proteomes" id="UP000257109"/>
    </source>
</evidence>
<reference evidence="2" key="1">
    <citation type="submission" date="2018-05" db="EMBL/GenBank/DDBJ databases">
        <title>Draft genome of Mucuna pruriens seed.</title>
        <authorList>
            <person name="Nnadi N.E."/>
            <person name="Vos R."/>
            <person name="Hasami M.H."/>
            <person name="Devisetty U.K."/>
            <person name="Aguiy J.C."/>
        </authorList>
    </citation>
    <scope>NUCLEOTIDE SEQUENCE [LARGE SCALE GENOMIC DNA]</scope>
    <source>
        <strain evidence="2">JCA_2017</strain>
    </source>
</reference>
<evidence type="ECO:0000313" key="2">
    <source>
        <dbReference type="EMBL" id="RDX88059.1"/>
    </source>
</evidence>